<protein>
    <submittedName>
        <fullName evidence="10">Putative Zn-dependent protease</fullName>
    </submittedName>
</protein>
<dbReference type="InterPro" id="IPR011990">
    <property type="entry name" value="TPR-like_helical_dom_sf"/>
</dbReference>
<dbReference type="InterPro" id="IPR051156">
    <property type="entry name" value="Mito/Outer_Membr_Metalloprot"/>
</dbReference>
<dbReference type="SUPFAM" id="SSF48452">
    <property type="entry name" value="TPR-like"/>
    <property type="match status" value="1"/>
</dbReference>
<keyword evidence="2 10" id="KW-0645">Protease</keyword>
<reference evidence="10 11" key="1">
    <citation type="submission" date="2020-08" db="EMBL/GenBank/DDBJ databases">
        <title>Genomic Encyclopedia of Type Strains, Phase IV (KMG-IV): sequencing the most valuable type-strain genomes for metagenomic binning, comparative biology and taxonomic classification.</title>
        <authorList>
            <person name="Goeker M."/>
        </authorList>
    </citation>
    <scope>NUCLEOTIDE SEQUENCE [LARGE SCALE GENOMIC DNA]</scope>
    <source>
        <strain evidence="10 11">DSM 25622</strain>
    </source>
</reference>
<feature type="signal peptide" evidence="8">
    <location>
        <begin position="1"/>
        <end position="32"/>
    </location>
</feature>
<accession>A0A840Y9E9</accession>
<evidence type="ECO:0000256" key="3">
    <source>
        <dbReference type="ARBA" id="ARBA00022723"/>
    </source>
</evidence>
<keyword evidence="11" id="KW-1185">Reference proteome</keyword>
<comment type="cofactor">
    <cofactor evidence="1">
        <name>Zn(2+)</name>
        <dbReference type="ChEBI" id="CHEBI:29105"/>
    </cofactor>
</comment>
<dbReference type="RefSeq" id="WP_184513723.1">
    <property type="nucleotide sequence ID" value="NZ_JACIJD010000002.1"/>
</dbReference>
<feature type="domain" description="Peptidase M48" evidence="9">
    <location>
        <begin position="53"/>
        <end position="238"/>
    </location>
</feature>
<evidence type="ECO:0000256" key="8">
    <source>
        <dbReference type="SAM" id="SignalP"/>
    </source>
</evidence>
<evidence type="ECO:0000256" key="1">
    <source>
        <dbReference type="ARBA" id="ARBA00001947"/>
    </source>
</evidence>
<dbReference type="Gene3D" id="1.25.40.10">
    <property type="entry name" value="Tetratricopeptide repeat domain"/>
    <property type="match status" value="1"/>
</dbReference>
<dbReference type="AlphaFoldDB" id="A0A840Y9E9"/>
<sequence length="476" mass="51114">MRKPRALAILFRAISAAVLVMAAFLAPGTAGAQGGGGRGPVSTIRDAETESLIRAFLDPLLAAAGVDRRLVELTIIQDRAINAFVAQGNRLYIHTGLIQGAESAGELAGVIAHEVGHISGGHLARLPEEMRLAMLRSVAAMLLGAGAGVAARSSDAAMGLMLGGQASAMGSLYAFTRTQEQAADQAGMVLLERLGWSGAGMERLLRRLLDQELLAVGRQDPYFRTHPLSRDRLDFVREEMARGRARQGGLPPALEARFAMVRAKLNGFVDAPAASWRRYLNDDTAPGRYARAIAQYRSGRTDAALELLEPAIREQPANPWLLEFKGQVLFEGGRPAEAVAPLAAALRLAPNEPLIRAAYGRALMEGGGDAASLRRATTELLAAARADRDNGFAWGQLATAYARLDDIPNAELALAEQAMAEGDTAEARFRAARAEKGLPPGPARLRAADLRNATRRDNLTSDERKAEDELRRRDRR</sequence>
<evidence type="ECO:0000256" key="6">
    <source>
        <dbReference type="ARBA" id="ARBA00023049"/>
    </source>
</evidence>
<proteinExistence type="predicted"/>
<keyword evidence="3" id="KW-0479">Metal-binding</keyword>
<organism evidence="10 11">
    <name type="scientific">Muricoccus pecuniae</name>
    <dbReference type="NCBI Taxonomy" id="693023"/>
    <lineage>
        <taxon>Bacteria</taxon>
        <taxon>Pseudomonadati</taxon>
        <taxon>Pseudomonadota</taxon>
        <taxon>Alphaproteobacteria</taxon>
        <taxon>Acetobacterales</taxon>
        <taxon>Roseomonadaceae</taxon>
        <taxon>Muricoccus</taxon>
    </lineage>
</organism>
<evidence type="ECO:0000259" key="9">
    <source>
        <dbReference type="Pfam" id="PF01435"/>
    </source>
</evidence>
<evidence type="ECO:0000256" key="7">
    <source>
        <dbReference type="SAM" id="MobiDB-lite"/>
    </source>
</evidence>
<dbReference type="GO" id="GO:0046872">
    <property type="term" value="F:metal ion binding"/>
    <property type="evidence" value="ECO:0007669"/>
    <property type="project" value="UniProtKB-KW"/>
</dbReference>
<dbReference type="PANTHER" id="PTHR22726">
    <property type="entry name" value="METALLOENDOPEPTIDASE OMA1"/>
    <property type="match status" value="1"/>
</dbReference>
<dbReference type="GO" id="GO:0051603">
    <property type="term" value="P:proteolysis involved in protein catabolic process"/>
    <property type="evidence" value="ECO:0007669"/>
    <property type="project" value="TreeGrafter"/>
</dbReference>
<keyword evidence="8" id="KW-0732">Signal</keyword>
<keyword evidence="6" id="KW-0482">Metalloprotease</keyword>
<evidence type="ECO:0000313" key="10">
    <source>
        <dbReference type="EMBL" id="MBB5692601.1"/>
    </source>
</evidence>
<dbReference type="EMBL" id="JACIJD010000002">
    <property type="protein sequence ID" value="MBB5692601.1"/>
    <property type="molecule type" value="Genomic_DNA"/>
</dbReference>
<evidence type="ECO:0000256" key="4">
    <source>
        <dbReference type="ARBA" id="ARBA00022801"/>
    </source>
</evidence>
<dbReference type="CDD" id="cd07324">
    <property type="entry name" value="M48C_Oma1-like"/>
    <property type="match status" value="1"/>
</dbReference>
<dbReference type="Proteomes" id="UP000580654">
    <property type="component" value="Unassembled WGS sequence"/>
</dbReference>
<comment type="caution">
    <text evidence="10">The sequence shown here is derived from an EMBL/GenBank/DDBJ whole genome shotgun (WGS) entry which is preliminary data.</text>
</comment>
<dbReference type="Pfam" id="PF01435">
    <property type="entry name" value="Peptidase_M48"/>
    <property type="match status" value="1"/>
</dbReference>
<evidence type="ECO:0000256" key="5">
    <source>
        <dbReference type="ARBA" id="ARBA00022833"/>
    </source>
</evidence>
<dbReference type="InterPro" id="IPR001915">
    <property type="entry name" value="Peptidase_M48"/>
</dbReference>
<evidence type="ECO:0000313" key="11">
    <source>
        <dbReference type="Proteomes" id="UP000580654"/>
    </source>
</evidence>
<dbReference type="Gene3D" id="3.30.2010.10">
    <property type="entry name" value="Metalloproteases ('zincins'), catalytic domain"/>
    <property type="match status" value="1"/>
</dbReference>
<name>A0A840Y9E9_9PROT</name>
<feature type="compositionally biased region" description="Basic and acidic residues" evidence="7">
    <location>
        <begin position="446"/>
        <end position="476"/>
    </location>
</feature>
<evidence type="ECO:0000256" key="2">
    <source>
        <dbReference type="ARBA" id="ARBA00022670"/>
    </source>
</evidence>
<gene>
    <name evidence="10" type="ORF">FHS87_000616</name>
</gene>
<dbReference type="GO" id="GO:0016020">
    <property type="term" value="C:membrane"/>
    <property type="evidence" value="ECO:0007669"/>
    <property type="project" value="TreeGrafter"/>
</dbReference>
<dbReference type="PANTHER" id="PTHR22726:SF1">
    <property type="entry name" value="METALLOENDOPEPTIDASE OMA1, MITOCHONDRIAL"/>
    <property type="match status" value="1"/>
</dbReference>
<feature type="region of interest" description="Disordered" evidence="7">
    <location>
        <begin position="434"/>
        <end position="476"/>
    </location>
</feature>
<feature type="chain" id="PRO_5032849085" evidence="8">
    <location>
        <begin position="33"/>
        <end position="476"/>
    </location>
</feature>
<keyword evidence="4" id="KW-0378">Hydrolase</keyword>
<dbReference type="Pfam" id="PF13432">
    <property type="entry name" value="TPR_16"/>
    <property type="match status" value="1"/>
</dbReference>
<keyword evidence="5" id="KW-0862">Zinc</keyword>
<dbReference type="GO" id="GO:0004222">
    <property type="term" value="F:metalloendopeptidase activity"/>
    <property type="evidence" value="ECO:0007669"/>
    <property type="project" value="InterPro"/>
</dbReference>